<accession>A0A849VZB5</accession>
<comment type="caution">
    <text evidence="6">The sequence shown here is derived from an EMBL/GenBank/DDBJ whole genome shotgun (WGS) entry which is preliminary data.</text>
</comment>
<dbReference type="Gene3D" id="1.10.287.470">
    <property type="entry name" value="Helix hairpin bin"/>
    <property type="match status" value="1"/>
</dbReference>
<dbReference type="Gene3D" id="2.40.50.100">
    <property type="match status" value="1"/>
</dbReference>
<sequence>MLVSVNKSMRRVRALGAFMGLLMAGPMLAGCRDEAKDEPPVIRPVRTVTVEQRKLGDSVTLTGHVEAENQVSFAFRLGGRMIERLANVGDPVEPGKILARMDPQNEISALRTAQATLVAAEGQLVKTSNAFARQETLLRQGFTTRAQYDAAQQAMRAAQSQVDSSQAQLENAEDRVGFTELYADAAGTVTAVGAEPGEVVQAGQMVLQVARQDGRDAIFDVPAQLLRQAHDTAIVEVALTDDPTVKATGRVREVAPQADPTTRTFRVRVGLSDTPAAMRLGSTVTGRVTVDSSPEIAIPATALTKFNSQPAVWIVDQDKKTVSTRNVEVVRFDPATVIISQGLTPGEVVVTAGVQALHDGQEVRLLGSTQ</sequence>
<evidence type="ECO:0000256" key="3">
    <source>
        <dbReference type="SAM" id="SignalP"/>
    </source>
</evidence>
<dbReference type="SUPFAM" id="SSF111369">
    <property type="entry name" value="HlyD-like secretion proteins"/>
    <property type="match status" value="1"/>
</dbReference>
<dbReference type="PANTHER" id="PTHR30469:SF38">
    <property type="entry name" value="HLYD FAMILY SECRETION PROTEIN"/>
    <property type="match status" value="1"/>
</dbReference>
<organism evidence="6 7">
    <name type="scientific">Phyllobacterium pellucidum</name>
    <dbReference type="NCBI Taxonomy" id="2740464"/>
    <lineage>
        <taxon>Bacteria</taxon>
        <taxon>Pseudomonadati</taxon>
        <taxon>Pseudomonadota</taxon>
        <taxon>Alphaproteobacteria</taxon>
        <taxon>Hyphomicrobiales</taxon>
        <taxon>Phyllobacteriaceae</taxon>
        <taxon>Phyllobacterium</taxon>
    </lineage>
</organism>
<evidence type="ECO:0000256" key="1">
    <source>
        <dbReference type="ARBA" id="ARBA00009477"/>
    </source>
</evidence>
<name>A0A849VZB5_9HYPH</name>
<dbReference type="PANTHER" id="PTHR30469">
    <property type="entry name" value="MULTIDRUG RESISTANCE PROTEIN MDTA"/>
    <property type="match status" value="1"/>
</dbReference>
<dbReference type="AlphaFoldDB" id="A0A849VZB5"/>
<dbReference type="GO" id="GO:0015562">
    <property type="term" value="F:efflux transmembrane transporter activity"/>
    <property type="evidence" value="ECO:0007669"/>
    <property type="project" value="TreeGrafter"/>
</dbReference>
<protein>
    <submittedName>
        <fullName evidence="6">Efflux RND transporter periplasmic adaptor subunit</fullName>
    </submittedName>
</protein>
<feature type="domain" description="Multidrug resistance protein MdtA-like C-terminal permuted SH3" evidence="5">
    <location>
        <begin position="296"/>
        <end position="355"/>
    </location>
</feature>
<gene>
    <name evidence="6" type="ORF">HQ945_18420</name>
</gene>
<keyword evidence="7" id="KW-1185">Reference proteome</keyword>
<dbReference type="GO" id="GO:1990281">
    <property type="term" value="C:efflux pump complex"/>
    <property type="evidence" value="ECO:0007669"/>
    <property type="project" value="TreeGrafter"/>
</dbReference>
<comment type="similarity">
    <text evidence="1">Belongs to the membrane fusion protein (MFP) (TC 8.A.1) family.</text>
</comment>
<keyword evidence="2" id="KW-0175">Coiled coil</keyword>
<keyword evidence="3" id="KW-0732">Signal</keyword>
<feature type="coiled-coil region" evidence="2">
    <location>
        <begin position="148"/>
        <end position="175"/>
    </location>
</feature>
<dbReference type="Pfam" id="PF25967">
    <property type="entry name" value="RND-MFP_C"/>
    <property type="match status" value="1"/>
</dbReference>
<feature type="signal peptide" evidence="3">
    <location>
        <begin position="1"/>
        <end position="29"/>
    </location>
</feature>
<dbReference type="InterPro" id="IPR006143">
    <property type="entry name" value="RND_pump_MFP"/>
</dbReference>
<dbReference type="InterPro" id="IPR058792">
    <property type="entry name" value="Beta-barrel_RND_2"/>
</dbReference>
<dbReference type="Gene3D" id="2.40.30.170">
    <property type="match status" value="1"/>
</dbReference>
<evidence type="ECO:0000313" key="7">
    <source>
        <dbReference type="Proteomes" id="UP000550508"/>
    </source>
</evidence>
<feature type="domain" description="CusB-like beta-barrel" evidence="4">
    <location>
        <begin position="219"/>
        <end position="288"/>
    </location>
</feature>
<proteinExistence type="inferred from homology"/>
<evidence type="ECO:0000256" key="2">
    <source>
        <dbReference type="SAM" id="Coils"/>
    </source>
</evidence>
<dbReference type="InterPro" id="IPR058627">
    <property type="entry name" value="MdtA-like_C"/>
</dbReference>
<dbReference type="EMBL" id="JABUMX010000005">
    <property type="protein sequence ID" value="NTS33230.1"/>
    <property type="molecule type" value="Genomic_DNA"/>
</dbReference>
<dbReference type="NCBIfam" id="TIGR01730">
    <property type="entry name" value="RND_mfp"/>
    <property type="match status" value="1"/>
</dbReference>
<dbReference type="Proteomes" id="UP000550508">
    <property type="component" value="Unassembled WGS sequence"/>
</dbReference>
<evidence type="ECO:0000259" key="4">
    <source>
        <dbReference type="Pfam" id="PF25954"/>
    </source>
</evidence>
<dbReference type="Gene3D" id="2.40.420.20">
    <property type="match status" value="1"/>
</dbReference>
<dbReference type="RefSeq" id="WP_174208381.1">
    <property type="nucleotide sequence ID" value="NZ_JABUMX010000005.1"/>
</dbReference>
<feature type="chain" id="PRO_5033011334" evidence="3">
    <location>
        <begin position="30"/>
        <end position="370"/>
    </location>
</feature>
<dbReference type="Pfam" id="PF25954">
    <property type="entry name" value="Beta-barrel_RND_2"/>
    <property type="match status" value="1"/>
</dbReference>
<reference evidence="6 7" key="1">
    <citation type="submission" date="2020-05" db="EMBL/GenBank/DDBJ databases">
        <authorList>
            <person name="Kim M.K."/>
        </authorList>
    </citation>
    <scope>NUCLEOTIDE SEQUENCE [LARGE SCALE GENOMIC DNA]</scope>
    <source>
        <strain evidence="6 7">BT25</strain>
    </source>
</reference>
<evidence type="ECO:0000313" key="6">
    <source>
        <dbReference type="EMBL" id="NTS33230.1"/>
    </source>
</evidence>
<evidence type="ECO:0000259" key="5">
    <source>
        <dbReference type="Pfam" id="PF25967"/>
    </source>
</evidence>
<dbReference type="PROSITE" id="PS51257">
    <property type="entry name" value="PROKAR_LIPOPROTEIN"/>
    <property type="match status" value="1"/>
</dbReference>